<comment type="caution">
    <text evidence="7">The sequence shown here is derived from an EMBL/GenBank/DDBJ whole genome shotgun (WGS) entry which is preliminary data.</text>
</comment>
<feature type="transmembrane region" description="Helical" evidence="5">
    <location>
        <begin position="68"/>
        <end position="96"/>
    </location>
</feature>
<dbReference type="Pfam" id="PF04893">
    <property type="entry name" value="Yip1"/>
    <property type="match status" value="1"/>
</dbReference>
<keyword evidence="2 5" id="KW-0812">Transmembrane</keyword>
<proteinExistence type="predicted"/>
<dbReference type="Proteomes" id="UP001595898">
    <property type="component" value="Unassembled WGS sequence"/>
</dbReference>
<sequence length="197" mass="20907">MGFAKQWKGVNGYMIRDPGTFFTKYDESRGIGFPIAFMLVSFVAVMVPLAVLSAALNVTTPGDAAIGLVAFLALGVVFWVLGLVEALLAHGIVYLFGARGLAKTLEAYAFPTVVRYGLWWIPIVQLVGLYGFYLQIKGMAEFHGISTGKAAIAGILASILYFLPVIVVLAAVIAAFVLDLGSTAEPAPAVLLVEHVA</sequence>
<evidence type="ECO:0000256" key="2">
    <source>
        <dbReference type="ARBA" id="ARBA00022692"/>
    </source>
</evidence>
<keyword evidence="4 5" id="KW-0472">Membrane</keyword>
<keyword evidence="8" id="KW-1185">Reference proteome</keyword>
<accession>A0ABD5PTE8</accession>
<dbReference type="RefSeq" id="WP_250142069.1">
    <property type="nucleotide sequence ID" value="NZ_JALIQP010000005.1"/>
</dbReference>
<dbReference type="EMBL" id="JBHSFA010000009">
    <property type="protein sequence ID" value="MFC4543906.1"/>
    <property type="molecule type" value="Genomic_DNA"/>
</dbReference>
<protein>
    <submittedName>
        <fullName evidence="7">YIP1 family protein</fullName>
    </submittedName>
</protein>
<evidence type="ECO:0000313" key="8">
    <source>
        <dbReference type="Proteomes" id="UP001595898"/>
    </source>
</evidence>
<feature type="transmembrane region" description="Helical" evidence="5">
    <location>
        <begin position="31"/>
        <end position="56"/>
    </location>
</feature>
<evidence type="ECO:0000256" key="3">
    <source>
        <dbReference type="ARBA" id="ARBA00022989"/>
    </source>
</evidence>
<evidence type="ECO:0000256" key="1">
    <source>
        <dbReference type="ARBA" id="ARBA00004141"/>
    </source>
</evidence>
<comment type="subcellular location">
    <subcellularLocation>
        <location evidence="1">Membrane</location>
        <topology evidence="1">Multi-pass membrane protein</topology>
    </subcellularLocation>
</comment>
<gene>
    <name evidence="7" type="ORF">ACFO5R_18425</name>
</gene>
<feature type="transmembrane region" description="Helical" evidence="5">
    <location>
        <begin position="155"/>
        <end position="178"/>
    </location>
</feature>
<feature type="transmembrane region" description="Helical" evidence="5">
    <location>
        <begin position="116"/>
        <end position="134"/>
    </location>
</feature>
<dbReference type="InterPro" id="IPR006977">
    <property type="entry name" value="Yip1_dom"/>
</dbReference>
<dbReference type="GO" id="GO:0016020">
    <property type="term" value="C:membrane"/>
    <property type="evidence" value="ECO:0007669"/>
    <property type="project" value="UniProtKB-SubCell"/>
</dbReference>
<evidence type="ECO:0000259" key="6">
    <source>
        <dbReference type="Pfam" id="PF04893"/>
    </source>
</evidence>
<reference evidence="7 8" key="1">
    <citation type="journal article" date="2019" name="Int. J. Syst. Evol. Microbiol.">
        <title>The Global Catalogue of Microorganisms (GCM) 10K type strain sequencing project: providing services to taxonomists for standard genome sequencing and annotation.</title>
        <authorList>
            <consortium name="The Broad Institute Genomics Platform"/>
            <consortium name="The Broad Institute Genome Sequencing Center for Infectious Disease"/>
            <person name="Wu L."/>
            <person name="Ma J."/>
        </authorList>
    </citation>
    <scope>NUCLEOTIDE SEQUENCE [LARGE SCALE GENOMIC DNA]</scope>
    <source>
        <strain evidence="7 8">WLHS5</strain>
    </source>
</reference>
<organism evidence="7 8">
    <name type="scientific">Halosolutus amylolyticus</name>
    <dbReference type="NCBI Taxonomy" id="2932267"/>
    <lineage>
        <taxon>Archaea</taxon>
        <taxon>Methanobacteriati</taxon>
        <taxon>Methanobacteriota</taxon>
        <taxon>Stenosarchaea group</taxon>
        <taxon>Halobacteria</taxon>
        <taxon>Halobacteriales</taxon>
        <taxon>Natrialbaceae</taxon>
        <taxon>Halosolutus</taxon>
    </lineage>
</organism>
<evidence type="ECO:0000256" key="4">
    <source>
        <dbReference type="ARBA" id="ARBA00023136"/>
    </source>
</evidence>
<dbReference type="AlphaFoldDB" id="A0ABD5PTE8"/>
<evidence type="ECO:0000313" key="7">
    <source>
        <dbReference type="EMBL" id="MFC4543906.1"/>
    </source>
</evidence>
<keyword evidence="3 5" id="KW-1133">Transmembrane helix</keyword>
<evidence type="ECO:0000256" key="5">
    <source>
        <dbReference type="SAM" id="Phobius"/>
    </source>
</evidence>
<name>A0ABD5PTE8_9EURY</name>
<feature type="domain" description="Yip1" evidence="6">
    <location>
        <begin position="14"/>
        <end position="168"/>
    </location>
</feature>